<accession>A0ABQ4Y210</accession>
<gene>
    <name evidence="2" type="ORF">Tco_0704432</name>
</gene>
<keyword evidence="3" id="KW-1185">Reference proteome</keyword>
<name>A0ABQ4Y210_9ASTR</name>
<comment type="caution">
    <text evidence="2">The sequence shown here is derived from an EMBL/GenBank/DDBJ whole genome shotgun (WGS) entry which is preliminary data.</text>
</comment>
<sequence length="108" mass="11978">MSTLKRMISLLNNSFGDETLEELTAAVIMMARIQPADGNAVTEPTYDAKAVSEVNASHKVNHVKRKTSIQASDNDEIDSNIIFDDPYVENNGATSEHDSNDHDEYHNI</sequence>
<dbReference type="EMBL" id="BQNB010010018">
    <property type="protein sequence ID" value="GJS71591.1"/>
    <property type="molecule type" value="Genomic_DNA"/>
</dbReference>
<evidence type="ECO:0000313" key="2">
    <source>
        <dbReference type="EMBL" id="GJS71591.1"/>
    </source>
</evidence>
<reference evidence="2" key="1">
    <citation type="journal article" date="2022" name="Int. J. Mol. Sci.">
        <title>Draft Genome of Tanacetum Coccineum: Genomic Comparison of Closely Related Tanacetum-Family Plants.</title>
        <authorList>
            <person name="Yamashiro T."/>
            <person name="Shiraishi A."/>
            <person name="Nakayama K."/>
            <person name="Satake H."/>
        </authorList>
    </citation>
    <scope>NUCLEOTIDE SEQUENCE</scope>
</reference>
<feature type="compositionally biased region" description="Basic and acidic residues" evidence="1">
    <location>
        <begin position="95"/>
        <end position="108"/>
    </location>
</feature>
<organism evidence="2 3">
    <name type="scientific">Tanacetum coccineum</name>
    <dbReference type="NCBI Taxonomy" id="301880"/>
    <lineage>
        <taxon>Eukaryota</taxon>
        <taxon>Viridiplantae</taxon>
        <taxon>Streptophyta</taxon>
        <taxon>Embryophyta</taxon>
        <taxon>Tracheophyta</taxon>
        <taxon>Spermatophyta</taxon>
        <taxon>Magnoliopsida</taxon>
        <taxon>eudicotyledons</taxon>
        <taxon>Gunneridae</taxon>
        <taxon>Pentapetalae</taxon>
        <taxon>asterids</taxon>
        <taxon>campanulids</taxon>
        <taxon>Asterales</taxon>
        <taxon>Asteraceae</taxon>
        <taxon>Asteroideae</taxon>
        <taxon>Anthemideae</taxon>
        <taxon>Anthemidinae</taxon>
        <taxon>Tanacetum</taxon>
    </lineage>
</organism>
<reference evidence="2" key="2">
    <citation type="submission" date="2022-01" db="EMBL/GenBank/DDBJ databases">
        <authorList>
            <person name="Yamashiro T."/>
            <person name="Shiraishi A."/>
            <person name="Satake H."/>
            <person name="Nakayama K."/>
        </authorList>
    </citation>
    <scope>NUCLEOTIDE SEQUENCE</scope>
</reference>
<evidence type="ECO:0000256" key="1">
    <source>
        <dbReference type="SAM" id="MobiDB-lite"/>
    </source>
</evidence>
<feature type="region of interest" description="Disordered" evidence="1">
    <location>
        <begin position="85"/>
        <end position="108"/>
    </location>
</feature>
<evidence type="ECO:0000313" key="3">
    <source>
        <dbReference type="Proteomes" id="UP001151760"/>
    </source>
</evidence>
<dbReference type="Proteomes" id="UP001151760">
    <property type="component" value="Unassembled WGS sequence"/>
</dbReference>
<proteinExistence type="predicted"/>
<protein>
    <submittedName>
        <fullName evidence="2">Uncharacterized protein</fullName>
    </submittedName>
</protein>